<proteinExistence type="predicted"/>
<evidence type="ECO:0000313" key="1">
    <source>
        <dbReference type="EMBL" id="URN93079.1"/>
    </source>
</evidence>
<evidence type="ECO:0000313" key="2">
    <source>
        <dbReference type="Proteomes" id="UP001056756"/>
    </source>
</evidence>
<dbReference type="AlphaFoldDB" id="A0A9J6ZAL8"/>
<dbReference type="KEGG" id="plig:NAG76_14660"/>
<protein>
    <submittedName>
        <fullName evidence="1">Uncharacterized protein</fullName>
    </submittedName>
</protein>
<dbReference type="EMBL" id="CP097899">
    <property type="protein sequence ID" value="URN93079.1"/>
    <property type="molecule type" value="Genomic_DNA"/>
</dbReference>
<dbReference type="Proteomes" id="UP001056756">
    <property type="component" value="Chromosome"/>
</dbReference>
<accession>A0A9J6ZAL8</accession>
<sequence>MISEDQLNEYRVSGETVRVVRDNLESNDVQGIVVAWDDSCVMIRKKSRRVVKLSREYVYIAATEERPSIVN</sequence>
<name>A0A9J6ZAL8_9BACL</name>
<organism evidence="1 2">
    <name type="scientific">Candidatus Pristimantibacillus lignocellulolyticus</name>
    <dbReference type="NCBI Taxonomy" id="2994561"/>
    <lineage>
        <taxon>Bacteria</taxon>
        <taxon>Bacillati</taxon>
        <taxon>Bacillota</taxon>
        <taxon>Bacilli</taxon>
        <taxon>Bacillales</taxon>
        <taxon>Paenibacillaceae</taxon>
        <taxon>Candidatus Pristimantibacillus</taxon>
    </lineage>
</organism>
<gene>
    <name evidence="1" type="ORF">NAG76_14660</name>
</gene>
<reference evidence="1" key="1">
    <citation type="submission" date="2022-05" db="EMBL/GenBank/DDBJ databases">
        <title>Novel bacterial taxa in a minimal lignocellulolytic consortium and its capacity to transform plastics disclosed by genome-resolved metagenomics.</title>
        <authorList>
            <person name="Rodriguez C.A.D."/>
            <person name="Diaz-Garcia L."/>
            <person name="Herrera K."/>
            <person name="Tarazona N.A."/>
            <person name="Sproer C."/>
            <person name="Overmann J."/>
            <person name="Jimenez D.J."/>
        </authorList>
    </citation>
    <scope>NUCLEOTIDE SEQUENCE</scope>
    <source>
        <strain evidence="1">MAG5</strain>
    </source>
</reference>